<dbReference type="CDD" id="cd03811">
    <property type="entry name" value="GT4_GT28_WabH-like"/>
    <property type="match status" value="1"/>
</dbReference>
<sequence>MKKRILIVIDSLNSGGAEKSLISLLACFNYQKYKVDLLLFSIEGLYLNMLPKEVTILPQPAYMKKQAKKRVDLVKEKEFKSLYFRTFASLALRNPLKKKTMHSSQILWTWANRGMEPLEQRYDVAIAYSQGMPTYFVAEKVQAAKKLAWVNTDYKLIRHHKKFDVYYYNQFHHIIAVSDSCKEVLTTELPSIAKKVEVIYDIISPALIYEMAIKKGGFTDLFDGIRILTIGRLVEQKGYDLAIEACYRLKKQGFNIKWYAIGEGSLEQNLKQKVAAYHLEGVFVFLGTYQNPYPFLHQADIYVQPSKLEGYGLAMAEARLLKKPIVATNFPIVYNQLRDRENGLIVKMNAVSLAKGIQEMICDSELKKSVCEKLSHEQVGTEAEIFKVYSLLEAAK</sequence>
<evidence type="ECO:0000313" key="2">
    <source>
        <dbReference type="EMBL" id="KSU89058.1"/>
    </source>
</evidence>
<dbReference type="Pfam" id="PF00534">
    <property type="entry name" value="Glycos_transf_1"/>
    <property type="match status" value="1"/>
</dbReference>
<evidence type="ECO:0000313" key="3">
    <source>
        <dbReference type="Proteomes" id="UP000053681"/>
    </source>
</evidence>
<dbReference type="Proteomes" id="UP000053681">
    <property type="component" value="Unassembled WGS sequence"/>
</dbReference>
<protein>
    <submittedName>
        <fullName evidence="2">Glycosyltransferase</fullName>
    </submittedName>
</protein>
<dbReference type="InterPro" id="IPR001296">
    <property type="entry name" value="Glyco_trans_1"/>
</dbReference>
<feature type="domain" description="Glycosyl transferase family 1" evidence="1">
    <location>
        <begin position="226"/>
        <end position="369"/>
    </location>
</feature>
<gene>
    <name evidence="2" type="ORF">AS180_04185</name>
</gene>
<keyword evidence="2" id="KW-0808">Transferase</keyword>
<accession>A0A0V8JPS9</accession>
<dbReference type="PANTHER" id="PTHR12526">
    <property type="entry name" value="GLYCOSYLTRANSFERASE"/>
    <property type="match status" value="1"/>
</dbReference>
<comment type="caution">
    <text evidence="2">The sequence shown here is derived from an EMBL/GenBank/DDBJ whole genome shotgun (WGS) entry which is preliminary data.</text>
</comment>
<dbReference type="Gene3D" id="3.40.50.2000">
    <property type="entry name" value="Glycogen Phosphorylase B"/>
    <property type="match status" value="2"/>
</dbReference>
<name>A0A0V8JPS9_9BACI</name>
<dbReference type="AlphaFoldDB" id="A0A0V8JPS9"/>
<dbReference type="RefSeq" id="WP_062686469.1">
    <property type="nucleotide sequence ID" value="NZ_KQ758631.1"/>
</dbReference>
<reference evidence="2 3" key="1">
    <citation type="submission" date="2015-11" db="EMBL/GenBank/DDBJ databases">
        <title>Bacillus caseinolyticus sp nov.</title>
        <authorList>
            <person name="Dastager S.G."/>
            <person name="Mawlankar R."/>
        </authorList>
    </citation>
    <scope>NUCLEOTIDE SEQUENCE [LARGE SCALE GENOMIC DNA]</scope>
    <source>
        <strain evidence="2 3">SGD-V-76</strain>
    </source>
</reference>
<evidence type="ECO:0000259" key="1">
    <source>
        <dbReference type="Pfam" id="PF00534"/>
    </source>
</evidence>
<dbReference type="EMBL" id="LNQP01000011">
    <property type="protein sequence ID" value="KSU89058.1"/>
    <property type="molecule type" value="Genomic_DNA"/>
</dbReference>
<dbReference type="PANTHER" id="PTHR12526:SF630">
    <property type="entry name" value="GLYCOSYLTRANSFERASE"/>
    <property type="match status" value="1"/>
</dbReference>
<dbReference type="SUPFAM" id="SSF53756">
    <property type="entry name" value="UDP-Glycosyltransferase/glycogen phosphorylase"/>
    <property type="match status" value="1"/>
</dbReference>
<proteinExistence type="predicted"/>
<dbReference type="GO" id="GO:0016757">
    <property type="term" value="F:glycosyltransferase activity"/>
    <property type="evidence" value="ECO:0007669"/>
    <property type="project" value="InterPro"/>
</dbReference>
<organism evidence="2 3">
    <name type="scientific">Priestia veravalensis</name>
    <dbReference type="NCBI Taxonomy" id="1414648"/>
    <lineage>
        <taxon>Bacteria</taxon>
        <taxon>Bacillati</taxon>
        <taxon>Bacillota</taxon>
        <taxon>Bacilli</taxon>
        <taxon>Bacillales</taxon>
        <taxon>Bacillaceae</taxon>
        <taxon>Priestia</taxon>
    </lineage>
</organism>
<keyword evidence="3" id="KW-1185">Reference proteome</keyword>